<accession>Q1PEA9</accession>
<dbReference type="PANTHER" id="PTHR47723">
    <property type="entry name" value="OS05G0353850 PROTEIN"/>
    <property type="match status" value="1"/>
</dbReference>
<dbReference type="InterPro" id="IPR002156">
    <property type="entry name" value="RNaseH_domain"/>
</dbReference>
<organism evidence="2">
    <name type="scientific">Arabidopsis thaliana</name>
    <name type="common">Mouse-ear cress</name>
    <dbReference type="NCBI Taxonomy" id="3702"/>
    <lineage>
        <taxon>Eukaryota</taxon>
        <taxon>Viridiplantae</taxon>
        <taxon>Streptophyta</taxon>
        <taxon>Embryophyta</taxon>
        <taxon>Tracheophyta</taxon>
        <taxon>Spermatophyta</taxon>
        <taxon>Magnoliopsida</taxon>
        <taxon>eudicotyledons</taxon>
        <taxon>Gunneridae</taxon>
        <taxon>Pentapetalae</taxon>
        <taxon>rosids</taxon>
        <taxon>malvids</taxon>
        <taxon>Brassicales</taxon>
        <taxon>Brassicaceae</taxon>
        <taxon>Camelineae</taxon>
        <taxon>Arabidopsis</taxon>
    </lineage>
</organism>
<dbReference type="PANTHER" id="PTHR47723:SF13">
    <property type="entry name" value="PUTATIVE-RELATED"/>
    <property type="match status" value="1"/>
</dbReference>
<dbReference type="CDD" id="cd06222">
    <property type="entry name" value="RNase_H_like"/>
    <property type="match status" value="1"/>
</dbReference>
<dbReference type="GO" id="GO:0004523">
    <property type="term" value="F:RNA-DNA hybrid ribonuclease activity"/>
    <property type="evidence" value="ECO:0007669"/>
    <property type="project" value="InterPro"/>
</dbReference>
<feature type="domain" description="RNase H type-1" evidence="1">
    <location>
        <begin position="2"/>
        <end position="70"/>
    </location>
</feature>
<gene>
    <name evidence="2" type="ordered locus">At4g08860</name>
</gene>
<dbReference type="InterPro" id="IPR053151">
    <property type="entry name" value="RNase_H-like"/>
</dbReference>
<dbReference type="GO" id="GO:0003676">
    <property type="term" value="F:nucleic acid binding"/>
    <property type="evidence" value="ECO:0007669"/>
    <property type="project" value="InterPro"/>
</dbReference>
<name>Q1PEA9_ARATH</name>
<evidence type="ECO:0000259" key="1">
    <source>
        <dbReference type="Pfam" id="PF13456"/>
    </source>
</evidence>
<dbReference type="AlphaFoldDB" id="Q1PEA9"/>
<dbReference type="Gene3D" id="3.30.420.10">
    <property type="entry name" value="Ribonuclease H-like superfamily/Ribonuclease H"/>
    <property type="match status" value="1"/>
</dbReference>
<reference evidence="2" key="1">
    <citation type="submission" date="2006-03" db="EMBL/GenBank/DDBJ databases">
        <authorList>
            <person name="Underwood B.A."/>
            <person name="Xiao Y."/>
            <person name="Moskal W."/>
            <person name="Monaghan E."/>
            <person name="Wang W."/>
            <person name="Redman J."/>
            <person name="Wu H.C."/>
            <person name="Utterback T."/>
            <person name="Town C.D."/>
        </authorList>
    </citation>
    <scope>NUCLEOTIDE SEQUENCE</scope>
</reference>
<dbReference type="SUPFAM" id="SSF53098">
    <property type="entry name" value="Ribonuclease H-like"/>
    <property type="match status" value="1"/>
</dbReference>
<protein>
    <recommendedName>
        <fullName evidence="1">RNase H type-1 domain-containing protein</fullName>
    </recommendedName>
</protein>
<dbReference type="Pfam" id="PF13456">
    <property type="entry name" value="RVT_3"/>
    <property type="match status" value="1"/>
</dbReference>
<dbReference type="InterPro" id="IPR012337">
    <property type="entry name" value="RNaseH-like_sf"/>
</dbReference>
<sequence length="106" mass="12286">MAWECKVSQLELEVDSEVVVGFLRTGISESHPLSFLVRMCYGFISRDWIVRISHKYREANRLADGLANYAFSLPLGFQFFYVCPDAVYSVMLEDRNGMSFPRHVRL</sequence>
<proteinExistence type="predicted"/>
<dbReference type="InterPro" id="IPR044730">
    <property type="entry name" value="RNase_H-like_dom_plant"/>
</dbReference>
<dbReference type="InterPro" id="IPR036397">
    <property type="entry name" value="RNaseH_sf"/>
</dbReference>
<dbReference type="EMBL" id="DQ446809">
    <property type="protein sequence ID" value="ABE65516.1"/>
    <property type="molecule type" value="Genomic_DNA"/>
</dbReference>
<evidence type="ECO:0000313" key="2">
    <source>
        <dbReference type="EMBL" id="ABE65516.1"/>
    </source>
</evidence>